<gene>
    <name evidence="1" type="ORF">KOSB73_260620</name>
</gene>
<organism evidence="1 2">
    <name type="scientific">Klebsiella grimontii</name>
    <dbReference type="NCBI Taxonomy" id="2058152"/>
    <lineage>
        <taxon>Bacteria</taxon>
        <taxon>Pseudomonadati</taxon>
        <taxon>Pseudomonadota</taxon>
        <taxon>Gammaproteobacteria</taxon>
        <taxon>Enterobacterales</taxon>
        <taxon>Enterobacteriaceae</taxon>
        <taxon>Klebsiella/Raoultella group</taxon>
        <taxon>Klebsiella</taxon>
    </lineage>
</organism>
<accession>A0A285B4X0</accession>
<reference evidence="2" key="1">
    <citation type="submission" date="2017-08" db="EMBL/GenBank/DDBJ databases">
        <authorList>
            <person name="Brisse S."/>
        </authorList>
    </citation>
    <scope>NUCLEOTIDE SEQUENCE [LARGE SCALE GENOMIC DNA]</scope>
    <source>
        <strain evidence="2">06D021</strain>
    </source>
</reference>
<evidence type="ECO:0000313" key="1">
    <source>
        <dbReference type="EMBL" id="SNU35896.1"/>
    </source>
</evidence>
<dbReference type="AlphaFoldDB" id="A0A285B4X0"/>
<dbReference type="Proteomes" id="UP000220639">
    <property type="component" value="Unassembled WGS sequence"/>
</dbReference>
<dbReference type="EMBL" id="FZTC01000019">
    <property type="protein sequence ID" value="SNU35896.1"/>
    <property type="molecule type" value="Genomic_DNA"/>
</dbReference>
<name>A0A285B4X0_9ENTR</name>
<protein>
    <submittedName>
        <fullName evidence="1">Uncharacterized protein</fullName>
    </submittedName>
</protein>
<proteinExistence type="predicted"/>
<sequence>MIFIALKLGKTFYLSVALHPTANFKNQDSCYDGENSKQNYLMGVFPAVRENLHVTRGVALLLRDHAGDRQLSEQP</sequence>
<evidence type="ECO:0000313" key="2">
    <source>
        <dbReference type="Proteomes" id="UP000220639"/>
    </source>
</evidence>